<accession>A0A0J1GR30</accession>
<dbReference type="InterPro" id="IPR035923">
    <property type="entry name" value="TT1751-like_sf"/>
</dbReference>
<organism evidence="2 3">
    <name type="scientific">Photobacterium aphoticum</name>
    <dbReference type="NCBI Taxonomy" id="754436"/>
    <lineage>
        <taxon>Bacteria</taxon>
        <taxon>Pseudomonadati</taxon>
        <taxon>Pseudomonadota</taxon>
        <taxon>Gammaproteobacteria</taxon>
        <taxon>Vibrionales</taxon>
        <taxon>Vibrionaceae</taxon>
        <taxon>Photobacterium</taxon>
    </lineage>
</organism>
<dbReference type="CDD" id="cd14797">
    <property type="entry name" value="DUF302"/>
    <property type="match status" value="1"/>
</dbReference>
<sequence length="151" mass="16191">MSAACFAQSEDAVEAQQLLLASDGLVRVKSALSVKDTANKLEAILKQKGMNVFARIDHGGAANQIDVPLRPTELVIFGNPKVGSPLMACKQQVGIDLPQKMLISESANGDVWLTYNDPVYLFSRHNISGCDTLLGKITQALKNIATAATHK</sequence>
<reference evidence="2 3" key="1">
    <citation type="submission" date="2015-05" db="EMBL/GenBank/DDBJ databases">
        <title>Photobacterium galathea sp. nov.</title>
        <authorList>
            <person name="Machado H."/>
            <person name="Gram L."/>
        </authorList>
    </citation>
    <scope>NUCLEOTIDE SEQUENCE [LARGE SCALE GENOMIC DNA]</scope>
    <source>
        <strain evidence="2 3">DSM 25995</strain>
    </source>
</reference>
<dbReference type="SUPFAM" id="SSF103247">
    <property type="entry name" value="TT1751-like"/>
    <property type="match status" value="1"/>
</dbReference>
<name>A0A0J1GR30_9GAMM</name>
<dbReference type="EMBL" id="LDOV01000010">
    <property type="protein sequence ID" value="KLV02116.1"/>
    <property type="molecule type" value="Genomic_DNA"/>
</dbReference>
<dbReference type="AlphaFoldDB" id="A0A0J1GR30"/>
<dbReference type="PATRIC" id="fig|754436.4.peg.889"/>
<dbReference type="Proteomes" id="UP000036426">
    <property type="component" value="Unassembled WGS sequence"/>
</dbReference>
<protein>
    <submittedName>
        <fullName evidence="2">Membrane protein</fullName>
    </submittedName>
</protein>
<proteinExistence type="predicted"/>
<dbReference type="InterPro" id="IPR005180">
    <property type="entry name" value="DUF302"/>
</dbReference>
<dbReference type="RefSeq" id="WP_047873572.1">
    <property type="nucleotide sequence ID" value="NZ_BMYC01000001.1"/>
</dbReference>
<gene>
    <name evidence="2" type="ORF">ABT58_04180</name>
</gene>
<evidence type="ECO:0000313" key="3">
    <source>
        <dbReference type="Proteomes" id="UP000036426"/>
    </source>
</evidence>
<evidence type="ECO:0000313" key="2">
    <source>
        <dbReference type="EMBL" id="KLV02116.1"/>
    </source>
</evidence>
<dbReference type="Gene3D" id="3.30.310.70">
    <property type="entry name" value="TT1751-like domain"/>
    <property type="match status" value="1"/>
</dbReference>
<comment type="caution">
    <text evidence="2">The sequence shown here is derived from an EMBL/GenBank/DDBJ whole genome shotgun (WGS) entry which is preliminary data.</text>
</comment>
<dbReference type="PANTHER" id="PTHR38342:SF2">
    <property type="entry name" value="INNER MEMBRANE OR EXPORTED"/>
    <property type="match status" value="1"/>
</dbReference>
<dbReference type="PANTHER" id="PTHR38342">
    <property type="entry name" value="SLR5037 PROTEIN"/>
    <property type="match status" value="1"/>
</dbReference>
<evidence type="ECO:0000259" key="1">
    <source>
        <dbReference type="Pfam" id="PF03625"/>
    </source>
</evidence>
<keyword evidence="3" id="KW-1185">Reference proteome</keyword>
<feature type="domain" description="DUF302" evidence="1">
    <location>
        <begin position="56"/>
        <end position="118"/>
    </location>
</feature>
<dbReference type="Pfam" id="PF03625">
    <property type="entry name" value="DUF302"/>
    <property type="match status" value="1"/>
</dbReference>